<protein>
    <recommendedName>
        <fullName evidence="5">NAC domain-containing protein</fullName>
    </recommendedName>
</protein>
<proteinExistence type="predicted"/>
<sequence length="262" mass="29126">MTSKLNEVRELDGLLLGKKNTLVYTLKAEGEQGKGQKMVWIMQEYVLDESLGSLFIKQVLIGGSNHQSITQNLRLASQAAVVNGTVTHNLMNQAKSPSTWLACQLPTKSSPFQVDDQFGQINNRLIGQYLVYECSGSEVGKSSSEAACQLTQQQPELPNQQEAFVPLSSVTPPTREINETNSSGLMVFNHNQYIRQLPTMIDRNDPLIPPMVNYDDQYGFIAAGSRGQQIPFESSSNVGFQKNLVFSNEHDDHQQLQNNMST</sequence>
<dbReference type="EMBL" id="CAUOFW020009724">
    <property type="protein sequence ID" value="CAK9186861.1"/>
    <property type="molecule type" value="Genomic_DNA"/>
</dbReference>
<feature type="domain" description="NAC" evidence="5">
    <location>
        <begin position="1"/>
        <end position="62"/>
    </location>
</feature>
<accession>A0ABC8V0J7</accession>
<evidence type="ECO:0000256" key="3">
    <source>
        <dbReference type="ARBA" id="ARBA00023163"/>
    </source>
</evidence>
<gene>
    <name evidence="6" type="ORF">ILEXP_LOCUS57365</name>
</gene>
<keyword evidence="3" id="KW-0804">Transcription</keyword>
<dbReference type="InterPro" id="IPR003441">
    <property type="entry name" value="NAC-dom"/>
</dbReference>
<reference evidence="6 7" key="1">
    <citation type="submission" date="2024-02" db="EMBL/GenBank/DDBJ databases">
        <authorList>
            <person name="Vignale AGUSTIN F."/>
            <person name="Sosa J E."/>
            <person name="Modenutti C."/>
        </authorList>
    </citation>
    <scope>NUCLEOTIDE SEQUENCE [LARGE SCALE GENOMIC DNA]</scope>
</reference>
<keyword evidence="2" id="KW-0238">DNA-binding</keyword>
<dbReference type="GO" id="GO:0003677">
    <property type="term" value="F:DNA binding"/>
    <property type="evidence" value="ECO:0007669"/>
    <property type="project" value="UniProtKB-KW"/>
</dbReference>
<keyword evidence="7" id="KW-1185">Reference proteome</keyword>
<evidence type="ECO:0000259" key="5">
    <source>
        <dbReference type="PROSITE" id="PS51005"/>
    </source>
</evidence>
<keyword evidence="1" id="KW-0805">Transcription regulation</keyword>
<dbReference type="PROSITE" id="PS51005">
    <property type="entry name" value="NAC"/>
    <property type="match status" value="1"/>
</dbReference>
<dbReference type="Proteomes" id="UP001642360">
    <property type="component" value="Unassembled WGS sequence"/>
</dbReference>
<evidence type="ECO:0000256" key="1">
    <source>
        <dbReference type="ARBA" id="ARBA00023015"/>
    </source>
</evidence>
<dbReference type="InterPro" id="IPR036093">
    <property type="entry name" value="NAC_dom_sf"/>
</dbReference>
<evidence type="ECO:0000256" key="2">
    <source>
        <dbReference type="ARBA" id="ARBA00023125"/>
    </source>
</evidence>
<evidence type="ECO:0000256" key="4">
    <source>
        <dbReference type="ARBA" id="ARBA00023242"/>
    </source>
</evidence>
<evidence type="ECO:0000313" key="7">
    <source>
        <dbReference type="Proteomes" id="UP001642360"/>
    </source>
</evidence>
<evidence type="ECO:0000313" key="6">
    <source>
        <dbReference type="EMBL" id="CAK9186861.1"/>
    </source>
</evidence>
<name>A0ABC8V0J7_9AQUA</name>
<dbReference type="AlphaFoldDB" id="A0ABC8V0J7"/>
<comment type="caution">
    <text evidence="6">The sequence shown here is derived from an EMBL/GenBank/DDBJ whole genome shotgun (WGS) entry which is preliminary data.</text>
</comment>
<keyword evidence="4" id="KW-0539">Nucleus</keyword>
<dbReference type="SUPFAM" id="SSF101941">
    <property type="entry name" value="NAC domain"/>
    <property type="match status" value="1"/>
</dbReference>
<organism evidence="6 7">
    <name type="scientific">Ilex paraguariensis</name>
    <name type="common">yerba mate</name>
    <dbReference type="NCBI Taxonomy" id="185542"/>
    <lineage>
        <taxon>Eukaryota</taxon>
        <taxon>Viridiplantae</taxon>
        <taxon>Streptophyta</taxon>
        <taxon>Embryophyta</taxon>
        <taxon>Tracheophyta</taxon>
        <taxon>Spermatophyta</taxon>
        <taxon>Magnoliopsida</taxon>
        <taxon>eudicotyledons</taxon>
        <taxon>Gunneridae</taxon>
        <taxon>Pentapetalae</taxon>
        <taxon>asterids</taxon>
        <taxon>campanulids</taxon>
        <taxon>Aquifoliales</taxon>
        <taxon>Aquifoliaceae</taxon>
        <taxon>Ilex</taxon>
    </lineage>
</organism>